<keyword evidence="4" id="KW-1185">Reference proteome</keyword>
<dbReference type="SMART" id="SM00494">
    <property type="entry name" value="ChtBD2"/>
    <property type="match status" value="3"/>
</dbReference>
<gene>
    <name evidence="3" type="ORF">C7M84_021588</name>
</gene>
<reference evidence="3 4" key="2">
    <citation type="submission" date="2019-01" db="EMBL/GenBank/DDBJ databases">
        <title>The decoding of complex shrimp genome reveals the adaptation for benthos swimmer, frequently molting mechanism and breeding impact on genome.</title>
        <authorList>
            <person name="Sun Y."/>
            <person name="Gao Y."/>
            <person name="Yu Y."/>
        </authorList>
    </citation>
    <scope>NUCLEOTIDE SEQUENCE [LARGE SCALE GENOMIC DNA]</scope>
    <source>
        <tissue evidence="3">Muscle</tissue>
    </source>
</reference>
<comment type="caution">
    <text evidence="3">The sequence shown here is derived from an EMBL/GenBank/DDBJ whole genome shotgun (WGS) entry which is preliminary data.</text>
</comment>
<dbReference type="AlphaFoldDB" id="A0A3R7T148"/>
<proteinExistence type="predicted"/>
<evidence type="ECO:0000256" key="1">
    <source>
        <dbReference type="SAM" id="SignalP"/>
    </source>
</evidence>
<feature type="signal peptide" evidence="1">
    <location>
        <begin position="1"/>
        <end position="19"/>
    </location>
</feature>
<sequence>MSRLVLLVMALTAVPRATPFTCPSSGIFCSSCTSISMCSGPGTEGLEVSCKDNQLCGVSGNFSSCYEKSAPEAGSCACQVSEGFLADPYDPRKFVMCLPDGSQVSSSCSGEGEVFDAVGNSCGLPTTTTTREPIVCDDIGYFKLTCTSFYACPATGEPARVFECGAGELYDEGAAKCVPAEDLRPRPFVCGCDDGAFPDTIDCSHFHICASGSAVGEPLSCPEGHVFNSERGFCVEGECSANECLEAARIWRPSEEPQ</sequence>
<dbReference type="PROSITE" id="PS50940">
    <property type="entry name" value="CHIT_BIND_II"/>
    <property type="match status" value="1"/>
</dbReference>
<keyword evidence="1" id="KW-0732">Signal</keyword>
<dbReference type="EMBL" id="QCYY01000455">
    <property type="protein sequence ID" value="ROT84997.1"/>
    <property type="molecule type" value="Genomic_DNA"/>
</dbReference>
<dbReference type="InterPro" id="IPR036508">
    <property type="entry name" value="Chitin-bd_dom_sf"/>
</dbReference>
<dbReference type="Pfam" id="PF01607">
    <property type="entry name" value="CBM_14"/>
    <property type="match status" value="2"/>
</dbReference>
<dbReference type="Proteomes" id="UP000283509">
    <property type="component" value="Unassembled WGS sequence"/>
</dbReference>
<organism evidence="3 4">
    <name type="scientific">Penaeus vannamei</name>
    <name type="common">Whiteleg shrimp</name>
    <name type="synonym">Litopenaeus vannamei</name>
    <dbReference type="NCBI Taxonomy" id="6689"/>
    <lineage>
        <taxon>Eukaryota</taxon>
        <taxon>Metazoa</taxon>
        <taxon>Ecdysozoa</taxon>
        <taxon>Arthropoda</taxon>
        <taxon>Crustacea</taxon>
        <taxon>Multicrustacea</taxon>
        <taxon>Malacostraca</taxon>
        <taxon>Eumalacostraca</taxon>
        <taxon>Eucarida</taxon>
        <taxon>Decapoda</taxon>
        <taxon>Dendrobranchiata</taxon>
        <taxon>Penaeoidea</taxon>
        <taxon>Penaeidae</taxon>
        <taxon>Penaeus</taxon>
    </lineage>
</organism>
<dbReference type="Gene3D" id="2.170.140.10">
    <property type="entry name" value="Chitin binding domain"/>
    <property type="match status" value="2"/>
</dbReference>
<dbReference type="GO" id="GO:0008061">
    <property type="term" value="F:chitin binding"/>
    <property type="evidence" value="ECO:0007669"/>
    <property type="project" value="InterPro"/>
</dbReference>
<evidence type="ECO:0000259" key="2">
    <source>
        <dbReference type="PROSITE" id="PS50940"/>
    </source>
</evidence>
<dbReference type="OrthoDB" id="6330787at2759"/>
<dbReference type="GO" id="GO:0005576">
    <property type="term" value="C:extracellular region"/>
    <property type="evidence" value="ECO:0007669"/>
    <property type="project" value="InterPro"/>
</dbReference>
<evidence type="ECO:0000313" key="4">
    <source>
        <dbReference type="Proteomes" id="UP000283509"/>
    </source>
</evidence>
<accession>A0A3R7T148</accession>
<protein>
    <submittedName>
        <fullName evidence="3">Cortical rod-like protein</fullName>
    </submittedName>
</protein>
<name>A0A3R7T148_PENVA</name>
<dbReference type="SUPFAM" id="SSF57625">
    <property type="entry name" value="Invertebrate chitin-binding proteins"/>
    <property type="match status" value="3"/>
</dbReference>
<reference evidence="3 4" key="1">
    <citation type="submission" date="2018-04" db="EMBL/GenBank/DDBJ databases">
        <authorList>
            <person name="Zhang X."/>
            <person name="Yuan J."/>
            <person name="Li F."/>
            <person name="Xiang J."/>
        </authorList>
    </citation>
    <scope>NUCLEOTIDE SEQUENCE [LARGE SCALE GENOMIC DNA]</scope>
    <source>
        <tissue evidence="3">Muscle</tissue>
    </source>
</reference>
<dbReference type="InterPro" id="IPR002557">
    <property type="entry name" value="Chitin-bd_dom"/>
</dbReference>
<feature type="domain" description="Chitin-binding type-2" evidence="2">
    <location>
        <begin position="187"/>
        <end position="246"/>
    </location>
</feature>
<feature type="chain" id="PRO_5018682797" evidence="1">
    <location>
        <begin position="20"/>
        <end position="258"/>
    </location>
</feature>
<evidence type="ECO:0000313" key="3">
    <source>
        <dbReference type="EMBL" id="ROT84997.1"/>
    </source>
</evidence>